<evidence type="ECO:0000313" key="1">
    <source>
        <dbReference type="EMBL" id="NVN32543.1"/>
    </source>
</evidence>
<organism evidence="1 2">
    <name type="scientific">Endobacter medicaginis</name>
    <dbReference type="NCBI Taxonomy" id="1181271"/>
    <lineage>
        <taxon>Bacteria</taxon>
        <taxon>Pseudomonadati</taxon>
        <taxon>Pseudomonadota</taxon>
        <taxon>Alphaproteobacteria</taxon>
        <taxon>Acetobacterales</taxon>
        <taxon>Acetobacteraceae</taxon>
        <taxon>Endobacter</taxon>
    </lineage>
</organism>
<comment type="caution">
    <text evidence="1">The sequence shown here is derived from an EMBL/GenBank/DDBJ whole genome shotgun (WGS) entry which is preliminary data.</text>
</comment>
<name>A0A850NSS8_9PROT</name>
<gene>
    <name evidence="1" type="ORF">HUK83_19630</name>
</gene>
<reference evidence="1 2" key="1">
    <citation type="submission" date="2020-06" db="EMBL/GenBank/DDBJ databases">
        <title>Description of novel acetic acid bacteria.</title>
        <authorList>
            <person name="Sombolestani A."/>
        </authorList>
    </citation>
    <scope>NUCLEOTIDE SEQUENCE [LARGE SCALE GENOMIC DNA]</scope>
    <source>
        <strain evidence="1 2">LMG 26838</strain>
    </source>
</reference>
<accession>A0A850NSS8</accession>
<protein>
    <submittedName>
        <fullName evidence="1">Biotin synthase</fullName>
    </submittedName>
</protein>
<dbReference type="PROSITE" id="PS51257">
    <property type="entry name" value="PROKAR_LIPOPROTEIN"/>
    <property type="match status" value="1"/>
</dbReference>
<dbReference type="Gene3D" id="3.40.50.1820">
    <property type="entry name" value="alpha/beta hydrolase"/>
    <property type="match status" value="1"/>
</dbReference>
<feature type="non-terminal residue" evidence="1">
    <location>
        <position position="119"/>
    </location>
</feature>
<dbReference type="EMBL" id="JABXXQ010000934">
    <property type="protein sequence ID" value="NVN32543.1"/>
    <property type="molecule type" value="Genomic_DNA"/>
</dbReference>
<dbReference type="SUPFAM" id="SSF53474">
    <property type="entry name" value="alpha/beta-Hydrolases"/>
    <property type="match status" value="1"/>
</dbReference>
<dbReference type="Proteomes" id="UP000565205">
    <property type="component" value="Unassembled WGS sequence"/>
</dbReference>
<proteinExistence type="predicted"/>
<dbReference type="AlphaFoldDB" id="A0A850NSS8"/>
<evidence type="ECO:0000313" key="2">
    <source>
        <dbReference type="Proteomes" id="UP000565205"/>
    </source>
</evidence>
<dbReference type="InterPro" id="IPR029058">
    <property type="entry name" value="AB_hydrolase_fold"/>
</dbReference>
<sequence length="119" mass="12385">MKVMLFHGWGFDASFWEGVVACLPAGSAIVACAERGYFGASVTEAWPEGPRAGTVAVGHSMGMLHLLADAPRDPPGAMLSINGFARFCAGPDFPAGVPGRLPTRMLARLETAPAEVLAT</sequence>